<dbReference type="GO" id="GO:0003755">
    <property type="term" value="F:peptidyl-prolyl cis-trans isomerase activity"/>
    <property type="evidence" value="ECO:0007669"/>
    <property type="project" value="UniProtKB-KW"/>
</dbReference>
<dbReference type="InterPro" id="IPR046357">
    <property type="entry name" value="PPIase_dom_sf"/>
</dbReference>
<dbReference type="Gene3D" id="3.10.50.40">
    <property type="match status" value="1"/>
</dbReference>
<evidence type="ECO:0000256" key="1">
    <source>
        <dbReference type="PROSITE-ProRule" id="PRU00277"/>
    </source>
</evidence>
<dbReference type="SUPFAM" id="SSF54534">
    <property type="entry name" value="FKBP-like"/>
    <property type="match status" value="1"/>
</dbReference>
<accession>A0A9N8DPQ3</accession>
<sequence length="271" mass="29439">MPTLPTILLAIYLAFPTVSGFVTTTVASPRVSLLQARTRTAFDIDTENPNLEDVTVSRRNWLSSTMITAAAACTTAALSPPTNAVVAPSSPKKRCTDIESCRELGDEKIAQDLKENPVTRLPSGTRYKIIKPGVGAETVQEGSSIDLIFSLSRAGGQYMYSQGFGYELVEEMGTLVKDSEGLDNLRVMVGSHQQVPIGIEQSLLGMKRGERRRVELTPNVGLATSNWEPAPKTAAGKQSVRAYQRVLDGFGSQPPFPAPTIWDIEVTRIRN</sequence>
<dbReference type="EC" id="5.2.1.8" evidence="1"/>
<reference evidence="4" key="1">
    <citation type="submission" date="2020-06" db="EMBL/GenBank/DDBJ databases">
        <authorList>
            <consortium name="Plant Systems Biology data submission"/>
        </authorList>
    </citation>
    <scope>NUCLEOTIDE SEQUENCE</scope>
    <source>
        <strain evidence="4">D6</strain>
    </source>
</reference>
<keyword evidence="1" id="KW-0697">Rotamase</keyword>
<protein>
    <recommendedName>
        <fullName evidence="1">peptidylprolyl isomerase</fullName>
        <ecNumber evidence="1">5.2.1.8</ecNumber>
    </recommendedName>
</protein>
<evidence type="ECO:0000256" key="2">
    <source>
        <dbReference type="SAM" id="SignalP"/>
    </source>
</evidence>
<dbReference type="Proteomes" id="UP001153069">
    <property type="component" value="Unassembled WGS sequence"/>
</dbReference>
<evidence type="ECO:0000313" key="4">
    <source>
        <dbReference type="EMBL" id="CAB9506867.1"/>
    </source>
</evidence>
<comment type="catalytic activity">
    <reaction evidence="1">
        <text>[protein]-peptidylproline (omega=180) = [protein]-peptidylproline (omega=0)</text>
        <dbReference type="Rhea" id="RHEA:16237"/>
        <dbReference type="Rhea" id="RHEA-COMP:10747"/>
        <dbReference type="Rhea" id="RHEA-COMP:10748"/>
        <dbReference type="ChEBI" id="CHEBI:83833"/>
        <dbReference type="ChEBI" id="CHEBI:83834"/>
        <dbReference type="EC" id="5.2.1.8"/>
    </reaction>
</comment>
<dbReference type="InterPro" id="IPR001179">
    <property type="entry name" value="PPIase_FKBP_dom"/>
</dbReference>
<name>A0A9N8DPQ3_9STRA</name>
<feature type="domain" description="PPIase FKBP-type" evidence="3">
    <location>
        <begin position="169"/>
        <end position="270"/>
    </location>
</feature>
<dbReference type="AlphaFoldDB" id="A0A9N8DPQ3"/>
<feature type="chain" id="PRO_5040144652" description="peptidylprolyl isomerase" evidence="2">
    <location>
        <begin position="21"/>
        <end position="271"/>
    </location>
</feature>
<gene>
    <name evidence="4" type="ORF">SEMRO_282_G107480.1</name>
</gene>
<proteinExistence type="predicted"/>
<organism evidence="4 5">
    <name type="scientific">Seminavis robusta</name>
    <dbReference type="NCBI Taxonomy" id="568900"/>
    <lineage>
        <taxon>Eukaryota</taxon>
        <taxon>Sar</taxon>
        <taxon>Stramenopiles</taxon>
        <taxon>Ochrophyta</taxon>
        <taxon>Bacillariophyta</taxon>
        <taxon>Bacillariophyceae</taxon>
        <taxon>Bacillariophycidae</taxon>
        <taxon>Naviculales</taxon>
        <taxon>Naviculaceae</taxon>
        <taxon>Seminavis</taxon>
    </lineage>
</organism>
<keyword evidence="5" id="KW-1185">Reference proteome</keyword>
<dbReference type="OrthoDB" id="1902587at2759"/>
<dbReference type="EMBL" id="CAICTM010000281">
    <property type="protein sequence ID" value="CAB9506867.1"/>
    <property type="molecule type" value="Genomic_DNA"/>
</dbReference>
<comment type="caution">
    <text evidence="4">The sequence shown here is derived from an EMBL/GenBank/DDBJ whole genome shotgun (WGS) entry which is preliminary data.</text>
</comment>
<keyword evidence="2" id="KW-0732">Signal</keyword>
<evidence type="ECO:0000313" key="5">
    <source>
        <dbReference type="Proteomes" id="UP001153069"/>
    </source>
</evidence>
<keyword evidence="1" id="KW-0413">Isomerase</keyword>
<dbReference type="PROSITE" id="PS50059">
    <property type="entry name" value="FKBP_PPIASE"/>
    <property type="match status" value="1"/>
</dbReference>
<evidence type="ECO:0000259" key="3">
    <source>
        <dbReference type="PROSITE" id="PS50059"/>
    </source>
</evidence>
<feature type="signal peptide" evidence="2">
    <location>
        <begin position="1"/>
        <end position="20"/>
    </location>
</feature>
<dbReference type="Pfam" id="PF00254">
    <property type="entry name" value="FKBP_C"/>
    <property type="match status" value="1"/>
</dbReference>